<keyword evidence="8" id="KW-1185">Reference proteome</keyword>
<dbReference type="PROSITE" id="PS51329">
    <property type="entry name" value="C_CAP_COFACTOR_C"/>
    <property type="match status" value="1"/>
</dbReference>
<accession>A0AAD4HR75</accession>
<dbReference type="InterPro" id="IPR013912">
    <property type="entry name" value="Adenylate_cyclase-assoc_CAP_C"/>
</dbReference>
<dbReference type="GO" id="GO:0008179">
    <property type="term" value="F:adenylate cyclase binding"/>
    <property type="evidence" value="ECO:0007669"/>
    <property type="project" value="TreeGrafter"/>
</dbReference>
<evidence type="ECO:0000313" key="7">
    <source>
        <dbReference type="EMBL" id="KAG1906013.1"/>
    </source>
</evidence>
<dbReference type="InterPro" id="IPR006599">
    <property type="entry name" value="CARP_motif"/>
</dbReference>
<dbReference type="PANTHER" id="PTHR10652:SF0">
    <property type="entry name" value="ADENYLYL CYCLASE-ASSOCIATED PROTEIN"/>
    <property type="match status" value="1"/>
</dbReference>
<dbReference type="SUPFAM" id="SSF69340">
    <property type="entry name" value="C-terminal domain of adenylylcyclase associated protein"/>
    <property type="match status" value="1"/>
</dbReference>
<dbReference type="Pfam" id="PF08603">
    <property type="entry name" value="CAP_C"/>
    <property type="match status" value="1"/>
</dbReference>
<comment type="similarity">
    <text evidence="1 4">Belongs to the CAP family.</text>
</comment>
<dbReference type="InterPro" id="IPR036223">
    <property type="entry name" value="CAP_C_sf"/>
</dbReference>
<sequence length="528" mass="56328">MSSSAQGLYSLATLIKRLEAITSRLEDVEDSRSAGHLKRQSTSTVTSAAVAETLSASASPLPPPAIEAPVAVPRAVTAYDEIVGEGKLKPFLEINQAIAPPPLNEQVVLFAKVLATLRSVLHQAATCRKPDQKALAEILSPLQASIEAVTRAKEAARKERDWFNHFTVIADGTAFVGWVTVEPKPGPYVNEIKESTTYYANRILKDFKEKDPRHAEWVRAFNGVLDGMKRYVVEFHTTGLVWNASGIPVSEYKSSRSQPVSGPPPPPPPPPPPHAGSTSPPTASAGGVAAVFADLNRGADVTKGLRKVDKSEMTHKNPALRAGNVVPASSGAGAKKPVKPTKPQALMGKKPAKFALEGNKWIIEYQENESALEVANADITQVINLFACKNTTVIIKGKVNAVTLGQCLLVWSNSIFTQKSMTVNCTKTSVLVESVVSSVSITKSPSFALQITGVAPTIQIDSTDSGQIYLSKQCLGVEITTAKCSAVNVSLPVEGEEDGVFEEQAVPEMLKTVVQNGKLVTTIVEHAG</sequence>
<dbReference type="Gene3D" id="1.25.40.330">
    <property type="entry name" value="Adenylate cyclase-associated CAP, N-terminal domain"/>
    <property type="match status" value="1"/>
</dbReference>
<dbReference type="SMART" id="SM00673">
    <property type="entry name" value="CARP"/>
    <property type="match status" value="2"/>
</dbReference>
<dbReference type="Pfam" id="PF01213">
    <property type="entry name" value="CAP_N-CM"/>
    <property type="match status" value="1"/>
</dbReference>
<gene>
    <name evidence="7" type="ORF">F5891DRAFT_1275041</name>
</gene>
<dbReference type="InterPro" id="IPR001837">
    <property type="entry name" value="Adenylate_cyclase-assoc_CAP"/>
</dbReference>
<dbReference type="GO" id="GO:0005737">
    <property type="term" value="C:cytoplasm"/>
    <property type="evidence" value="ECO:0007669"/>
    <property type="project" value="TreeGrafter"/>
</dbReference>
<dbReference type="Gene3D" id="2.160.20.70">
    <property type="match status" value="1"/>
</dbReference>
<feature type="domain" description="C-CAP/cofactor C-like" evidence="6">
    <location>
        <begin position="351"/>
        <end position="506"/>
    </location>
</feature>
<proteinExistence type="inferred from homology"/>
<feature type="region of interest" description="Disordered" evidence="5">
    <location>
        <begin position="316"/>
        <end position="345"/>
    </location>
</feature>
<evidence type="ECO:0000259" key="6">
    <source>
        <dbReference type="PROSITE" id="PS51329"/>
    </source>
</evidence>
<dbReference type="InterPro" id="IPR017901">
    <property type="entry name" value="C-CAP_CF_C-like"/>
</dbReference>
<dbReference type="SUPFAM" id="SSF101278">
    <property type="entry name" value="N-terminal domain of adenylylcyclase associated protein, CAP"/>
    <property type="match status" value="1"/>
</dbReference>
<evidence type="ECO:0000256" key="4">
    <source>
        <dbReference type="RuleBase" id="RU000647"/>
    </source>
</evidence>
<evidence type="ECO:0000256" key="5">
    <source>
        <dbReference type="SAM" id="MobiDB-lite"/>
    </source>
</evidence>
<reference evidence="7" key="1">
    <citation type="journal article" date="2020" name="New Phytol.">
        <title>Comparative genomics reveals dynamic genome evolution in host specialist ectomycorrhizal fungi.</title>
        <authorList>
            <person name="Lofgren L.A."/>
            <person name="Nguyen N.H."/>
            <person name="Vilgalys R."/>
            <person name="Ruytinx J."/>
            <person name="Liao H.L."/>
            <person name="Branco S."/>
            <person name="Kuo A."/>
            <person name="LaButti K."/>
            <person name="Lipzen A."/>
            <person name="Andreopoulos W."/>
            <person name="Pangilinan J."/>
            <person name="Riley R."/>
            <person name="Hundley H."/>
            <person name="Na H."/>
            <person name="Barry K."/>
            <person name="Grigoriev I.V."/>
            <person name="Stajich J.E."/>
            <person name="Kennedy P.G."/>
        </authorList>
    </citation>
    <scope>NUCLEOTIDE SEQUENCE</scope>
    <source>
        <strain evidence="7">FC203</strain>
    </source>
</reference>
<dbReference type="PANTHER" id="PTHR10652">
    <property type="entry name" value="ADENYLYL CYCLASE-ASSOCIATED PROTEIN"/>
    <property type="match status" value="1"/>
</dbReference>
<dbReference type="PROSITE" id="PS01088">
    <property type="entry name" value="CAP_1"/>
    <property type="match status" value="1"/>
</dbReference>
<comment type="function">
    <text evidence="2">The N-terminal domain binds to adenylyl cyclase, thereby enabling adenylyl cyclase to be activated by upstream regulatory signals, such as Ras. The C-terminal domain is required for normal cellular morphology and growth control.</text>
</comment>
<protein>
    <recommendedName>
        <fullName evidence="3 4">Adenylyl cyclase-associated protein</fullName>
    </recommendedName>
</protein>
<comment type="caution">
    <text evidence="7">The sequence shown here is derived from an EMBL/GenBank/DDBJ whole genome shotgun (WGS) entry which is preliminary data.</text>
</comment>
<dbReference type="InterPro" id="IPR053950">
    <property type="entry name" value="CAP_N"/>
</dbReference>
<dbReference type="FunFam" id="1.25.40.330:FF:000001">
    <property type="entry name" value="Adenylyl cyclase-associated protein"/>
    <property type="match status" value="1"/>
</dbReference>
<feature type="compositionally biased region" description="Low complexity" evidence="5">
    <location>
        <begin position="275"/>
        <end position="285"/>
    </location>
</feature>
<evidence type="ECO:0000256" key="1">
    <source>
        <dbReference type="ARBA" id="ARBA00007659"/>
    </source>
</evidence>
<dbReference type="AlphaFoldDB" id="A0AAD4HR75"/>
<feature type="compositionally biased region" description="Pro residues" evidence="5">
    <location>
        <begin position="261"/>
        <end position="274"/>
    </location>
</feature>
<dbReference type="GO" id="GO:0003779">
    <property type="term" value="F:actin binding"/>
    <property type="evidence" value="ECO:0007669"/>
    <property type="project" value="InterPro"/>
</dbReference>
<dbReference type="InterPro" id="IPR036222">
    <property type="entry name" value="CAP_N_sf"/>
</dbReference>
<dbReference type="GeneID" id="64664491"/>
<organism evidence="7 8">
    <name type="scientific">Suillus fuscotomentosus</name>
    <dbReference type="NCBI Taxonomy" id="1912939"/>
    <lineage>
        <taxon>Eukaryota</taxon>
        <taxon>Fungi</taxon>
        <taxon>Dikarya</taxon>
        <taxon>Basidiomycota</taxon>
        <taxon>Agaricomycotina</taxon>
        <taxon>Agaricomycetes</taxon>
        <taxon>Agaricomycetidae</taxon>
        <taxon>Boletales</taxon>
        <taxon>Suillineae</taxon>
        <taxon>Suillaceae</taxon>
        <taxon>Suillus</taxon>
    </lineage>
</organism>
<name>A0AAD4HR75_9AGAM</name>
<evidence type="ECO:0000256" key="3">
    <source>
        <dbReference type="ARBA" id="ARBA00072052"/>
    </source>
</evidence>
<evidence type="ECO:0000256" key="2">
    <source>
        <dbReference type="ARBA" id="ARBA00054756"/>
    </source>
</evidence>
<dbReference type="Proteomes" id="UP001195769">
    <property type="component" value="Unassembled WGS sequence"/>
</dbReference>
<dbReference type="InterPro" id="IPR018106">
    <property type="entry name" value="CAP_CS_N"/>
</dbReference>
<dbReference type="RefSeq" id="XP_041231588.1">
    <property type="nucleotide sequence ID" value="XM_041370193.1"/>
</dbReference>
<dbReference type="Pfam" id="PF21938">
    <property type="entry name" value="CAP_N"/>
    <property type="match status" value="1"/>
</dbReference>
<dbReference type="EMBL" id="JABBWK010000006">
    <property type="protein sequence ID" value="KAG1906013.1"/>
    <property type="molecule type" value="Genomic_DNA"/>
</dbReference>
<dbReference type="GO" id="GO:0019933">
    <property type="term" value="P:cAMP-mediated signaling"/>
    <property type="evidence" value="ECO:0007669"/>
    <property type="project" value="TreeGrafter"/>
</dbReference>
<feature type="region of interest" description="Disordered" evidence="5">
    <location>
        <begin position="252"/>
        <end position="285"/>
    </location>
</feature>
<evidence type="ECO:0000313" key="8">
    <source>
        <dbReference type="Proteomes" id="UP001195769"/>
    </source>
</evidence>
<dbReference type="InterPro" id="IPR013992">
    <property type="entry name" value="Adenylate_cyclase-assoc_CAP_N"/>
</dbReference>
<dbReference type="GO" id="GO:0007015">
    <property type="term" value="P:actin filament organization"/>
    <property type="evidence" value="ECO:0007669"/>
    <property type="project" value="TreeGrafter"/>
</dbReference>
<dbReference type="InterPro" id="IPR016098">
    <property type="entry name" value="CAP/MinC_C"/>
</dbReference>